<evidence type="ECO:0000256" key="4">
    <source>
        <dbReference type="ARBA" id="ARBA00022692"/>
    </source>
</evidence>
<name>A0A376BTA5_9NEIS</name>
<evidence type="ECO:0000256" key="7">
    <source>
        <dbReference type="SAM" id="Phobius"/>
    </source>
</evidence>
<dbReference type="InterPro" id="IPR001173">
    <property type="entry name" value="Glyco_trans_2-like"/>
</dbReference>
<dbReference type="GO" id="GO:0016780">
    <property type="term" value="F:phosphotransferase activity, for other substituted phosphate groups"/>
    <property type="evidence" value="ECO:0007669"/>
    <property type="project" value="TreeGrafter"/>
</dbReference>
<dbReference type="EMBL" id="UFSO01000003">
    <property type="protein sequence ID" value="SSY80081.1"/>
    <property type="molecule type" value="Genomic_DNA"/>
</dbReference>
<evidence type="ECO:0000256" key="1">
    <source>
        <dbReference type="ARBA" id="ARBA00004141"/>
    </source>
</evidence>
<evidence type="ECO:0000256" key="6">
    <source>
        <dbReference type="ARBA" id="ARBA00023136"/>
    </source>
</evidence>
<dbReference type="PANTHER" id="PTHR30576:SF0">
    <property type="entry name" value="UNDECAPRENYL-PHOSPHATE N-ACETYLGALACTOSAMINYL 1-PHOSPHATE TRANSFERASE-RELATED"/>
    <property type="match status" value="1"/>
</dbReference>
<evidence type="ECO:0000259" key="8">
    <source>
        <dbReference type="Pfam" id="PF00535"/>
    </source>
</evidence>
<keyword evidence="4 7" id="KW-0812">Transmembrane</keyword>
<keyword evidence="6 7" id="KW-0472">Membrane</keyword>
<evidence type="ECO:0000256" key="5">
    <source>
        <dbReference type="ARBA" id="ARBA00022989"/>
    </source>
</evidence>
<dbReference type="SUPFAM" id="SSF53448">
    <property type="entry name" value="Nucleotide-diphospho-sugar transferases"/>
    <property type="match status" value="1"/>
</dbReference>
<dbReference type="Pfam" id="PF00535">
    <property type="entry name" value="Glycos_transf_2"/>
    <property type="match status" value="1"/>
</dbReference>
<dbReference type="Proteomes" id="UP000254209">
    <property type="component" value="Unassembled WGS sequence"/>
</dbReference>
<gene>
    <name evidence="10" type="primary">wcaJ_2</name>
    <name evidence="10" type="ORF">NCTC10283_01635</name>
</gene>
<feature type="transmembrane region" description="Helical" evidence="7">
    <location>
        <begin position="498"/>
        <end position="519"/>
    </location>
</feature>
<feature type="domain" description="Glycosyltransferase 2-like" evidence="8">
    <location>
        <begin position="4"/>
        <end position="157"/>
    </location>
</feature>
<dbReference type="OrthoDB" id="9808602at2"/>
<evidence type="ECO:0000313" key="11">
    <source>
        <dbReference type="Proteomes" id="UP000254209"/>
    </source>
</evidence>
<evidence type="ECO:0000256" key="2">
    <source>
        <dbReference type="ARBA" id="ARBA00006464"/>
    </source>
</evidence>
<evidence type="ECO:0000259" key="9">
    <source>
        <dbReference type="Pfam" id="PF02397"/>
    </source>
</evidence>
<feature type="transmembrane region" description="Helical" evidence="7">
    <location>
        <begin position="277"/>
        <end position="298"/>
    </location>
</feature>
<comment type="subcellular location">
    <subcellularLocation>
        <location evidence="1">Membrane</location>
        <topology evidence="1">Multi-pass membrane protein</topology>
    </subcellularLocation>
</comment>
<protein>
    <submittedName>
        <fullName evidence="10">Colanic biosynthesis UDP-glucose lipid carrier transferase</fullName>
    </submittedName>
</protein>
<dbReference type="Gene3D" id="3.90.550.10">
    <property type="entry name" value="Spore Coat Polysaccharide Biosynthesis Protein SpsA, Chain A"/>
    <property type="match status" value="1"/>
</dbReference>
<keyword evidence="3 10" id="KW-0808">Transferase</keyword>
<dbReference type="AlphaFoldDB" id="A0A376BTA5"/>
<dbReference type="InterPro" id="IPR029044">
    <property type="entry name" value="Nucleotide-diphossugar_trans"/>
</dbReference>
<dbReference type="NCBIfam" id="TIGR03025">
    <property type="entry name" value="EPS_sugtrans"/>
    <property type="match status" value="1"/>
</dbReference>
<accession>A0A376BTA5</accession>
<dbReference type="Pfam" id="PF02397">
    <property type="entry name" value="Bac_transf"/>
    <property type="match status" value="1"/>
</dbReference>
<dbReference type="InterPro" id="IPR003362">
    <property type="entry name" value="Bact_transf"/>
</dbReference>
<dbReference type="PANTHER" id="PTHR30576">
    <property type="entry name" value="COLANIC BIOSYNTHESIS UDP-GLUCOSE LIPID CARRIER TRANSFERASE"/>
    <property type="match status" value="1"/>
</dbReference>
<dbReference type="CDD" id="cd04195">
    <property type="entry name" value="GT2_AmsE_like"/>
    <property type="match status" value="1"/>
</dbReference>
<dbReference type="GO" id="GO:0016020">
    <property type="term" value="C:membrane"/>
    <property type="evidence" value="ECO:0007669"/>
    <property type="project" value="UniProtKB-SubCell"/>
</dbReference>
<keyword evidence="11" id="KW-1185">Reference proteome</keyword>
<feature type="transmembrane region" description="Helical" evidence="7">
    <location>
        <begin position="368"/>
        <end position="384"/>
    </location>
</feature>
<evidence type="ECO:0000313" key="10">
    <source>
        <dbReference type="EMBL" id="SSY80081.1"/>
    </source>
</evidence>
<reference evidence="10 11" key="1">
    <citation type="submission" date="2018-06" db="EMBL/GenBank/DDBJ databases">
        <authorList>
            <consortium name="Pathogen Informatics"/>
            <person name="Doyle S."/>
        </authorList>
    </citation>
    <scope>NUCLEOTIDE SEQUENCE [LARGE SCALE GENOMIC DNA]</scope>
    <source>
        <strain evidence="10 11">NCTC10283</strain>
    </source>
</reference>
<dbReference type="STRING" id="1120980.GCA_000745955_01969"/>
<dbReference type="InterPro" id="IPR017475">
    <property type="entry name" value="EPS_sugar_tfrase"/>
</dbReference>
<feature type="transmembrane region" description="Helical" evidence="7">
    <location>
        <begin position="310"/>
        <end position="331"/>
    </location>
</feature>
<feature type="domain" description="Bacterial sugar transferase" evidence="9">
    <location>
        <begin position="493"/>
        <end position="675"/>
    </location>
</feature>
<comment type="similarity">
    <text evidence="2">Belongs to the bacterial sugar transferase family.</text>
</comment>
<organism evidence="10 11">
    <name type="scientific">Alysiella crassa</name>
    <dbReference type="NCBI Taxonomy" id="153491"/>
    <lineage>
        <taxon>Bacteria</taxon>
        <taxon>Pseudomonadati</taxon>
        <taxon>Pseudomonadota</taxon>
        <taxon>Betaproteobacteria</taxon>
        <taxon>Neisseriales</taxon>
        <taxon>Neisseriaceae</taxon>
        <taxon>Alysiella</taxon>
    </lineage>
</organism>
<evidence type="ECO:0000256" key="3">
    <source>
        <dbReference type="ARBA" id="ARBA00022679"/>
    </source>
</evidence>
<sequence>MKFSVLMSLYHAEKPAFLQECLQSLQAQTWLADEIVMVFDGAISDELEQIVLAFQAALNIQIVRLPENVGLGKALNIGLNHCSHEYIFRMDSDDIAAPNRFALQAAYLQAHPEIALLGAQIAEFEHNPAQAHDTRFVPQTHEQITVFAKKRNPFNHMSVVYKKSAVQAAGGYQHHPFMEDYNLWLRMLAQGVQTANLPEILIYARTNGNAMLQRRRGWAYIRSEVQLFELKRQLNLQSTFSGCLMLILRSLPRLLPTTLLKNLYHSLRNLMSRTPTLSHYLSIGLILVALTAMVYLPVKQTEFLFSTKVINSMLIAFLAYSLAAVSVIKLLTFPGKQPWLRILRAAGIAYASVFAVAAVFFITFSNSFVIFNGILASLFFLYDSHYRTQIPARMAYIPFGNAHDAEQLPHTEWTKLSQPALPQNPIEAIVVDLHSPDLTAEWQHFLADCTLNNIPVYHIRQIEETLTGRVKIRHLYENDLGSLIPSPAYMAVKRVSDLILILISLPISLPLMLLTALAIKIESPYESIIFTQQRVGQHGKVFTIYKFRSMISEAEKDGAQFAQENDVRITKIGRFLRRTRLDELPQFYNILRGDMSLVGPRPEQEVFVAAFKQEIPFYHYRHIVKPGLTGWAQVTQGYVSDSDAIQVKLEYDFYYIKNFSFLVDMVILLKTINILYTGHGVR</sequence>
<keyword evidence="5 7" id="KW-1133">Transmembrane helix</keyword>
<proteinExistence type="inferred from homology"/>